<keyword evidence="1" id="KW-0732">Signal</keyword>
<organism evidence="2 3">
    <name type="scientific">Plasmodium cynomolgi (strain B)</name>
    <dbReference type="NCBI Taxonomy" id="1120755"/>
    <lineage>
        <taxon>Eukaryota</taxon>
        <taxon>Sar</taxon>
        <taxon>Alveolata</taxon>
        <taxon>Apicomplexa</taxon>
        <taxon>Aconoidasida</taxon>
        <taxon>Haemosporida</taxon>
        <taxon>Plasmodiidae</taxon>
        <taxon>Plasmodium</taxon>
        <taxon>Plasmodium (Plasmodium)</taxon>
    </lineage>
</organism>
<feature type="chain" id="PRO_5003897635" evidence="1">
    <location>
        <begin position="30"/>
        <end position="199"/>
    </location>
</feature>
<gene>
    <name evidence="2" type="ORF">PCYB_115200</name>
</gene>
<dbReference type="OrthoDB" id="375145at2759"/>
<dbReference type="OMA" id="IPLCSCE"/>
<proteinExistence type="predicted"/>
<dbReference type="PhylomeDB" id="K6UY89"/>
<keyword evidence="3" id="KW-1185">Reference proteome</keyword>
<name>K6UY89_PLACD</name>
<dbReference type="KEGG" id="pcy:PCYB_115200"/>
<dbReference type="eggNOG" id="ENOG502QXYW">
    <property type="taxonomic scope" value="Eukaryota"/>
</dbReference>
<dbReference type="GeneID" id="14693869"/>
<dbReference type="AlphaFoldDB" id="K6UY89"/>
<reference evidence="2 3" key="1">
    <citation type="journal article" date="2012" name="Nat. Genet.">
        <title>Plasmodium cynomolgi genome sequences provide insight into Plasmodium vivax and the monkey malaria clade.</title>
        <authorList>
            <person name="Tachibana S."/>
            <person name="Sullivan S.A."/>
            <person name="Kawai S."/>
            <person name="Nakamura S."/>
            <person name="Kim H.R."/>
            <person name="Goto N."/>
            <person name="Arisue N."/>
            <person name="Palacpac N.M.Q."/>
            <person name="Honma H."/>
            <person name="Yagi M."/>
            <person name="Tougan T."/>
            <person name="Katakai Y."/>
            <person name="Kaneko O."/>
            <person name="Mita T."/>
            <person name="Kita K."/>
            <person name="Yasutomi Y."/>
            <person name="Sutton P.L."/>
            <person name="Shakhbatyan R."/>
            <person name="Horii T."/>
            <person name="Yasunaga T."/>
            <person name="Barnwell J.W."/>
            <person name="Escalante A.A."/>
            <person name="Carlton J.M."/>
            <person name="Tanabe K."/>
        </authorList>
    </citation>
    <scope>NUCLEOTIDE SEQUENCE [LARGE SCALE GENOMIC DNA]</scope>
    <source>
        <strain evidence="2 3">B</strain>
    </source>
</reference>
<evidence type="ECO:0000256" key="1">
    <source>
        <dbReference type="SAM" id="SignalP"/>
    </source>
</evidence>
<dbReference type="EMBL" id="DF157103">
    <property type="protein sequence ID" value="GAB67500.1"/>
    <property type="molecule type" value="Genomic_DNA"/>
</dbReference>
<protein>
    <submittedName>
        <fullName evidence="2">Uncharacterized protein</fullName>
    </submittedName>
</protein>
<dbReference type="Proteomes" id="UP000006319">
    <property type="component" value="Chromosome 11"/>
</dbReference>
<sequence length="199" mass="23170">MASYQSLFFPLLLLLLALLHHICIPLCSCEALKGVANSPLSDSSNDTNQHTQKTQLINSLKKKANQIRKLYNTLNKKNENLPLYLFANDNDEEKRQILKGLFLRGHLDFLQGLNTPLSKYYLSMRSSRRAQRTHVEAKIRNERDLINGLSVENKKRHVEEKLQEYRFLKDNLLQLYSTIEKRFKSVDSLMARLDVNPKK</sequence>
<dbReference type="VEuPathDB" id="PlasmoDB:PCYB_115200"/>
<accession>K6UY89</accession>
<feature type="signal peptide" evidence="1">
    <location>
        <begin position="1"/>
        <end position="29"/>
    </location>
</feature>
<evidence type="ECO:0000313" key="2">
    <source>
        <dbReference type="EMBL" id="GAB67500.1"/>
    </source>
</evidence>
<dbReference type="RefSeq" id="XP_004223447.1">
    <property type="nucleotide sequence ID" value="XM_004223399.1"/>
</dbReference>
<evidence type="ECO:0000313" key="3">
    <source>
        <dbReference type="Proteomes" id="UP000006319"/>
    </source>
</evidence>